<keyword evidence="3" id="KW-1185">Reference proteome</keyword>
<dbReference type="STRING" id="461836.A0A0L0D6Q3"/>
<evidence type="ECO:0000313" key="2">
    <source>
        <dbReference type="EMBL" id="KNC48057.1"/>
    </source>
</evidence>
<evidence type="ECO:0000259" key="1">
    <source>
        <dbReference type="Pfam" id="PF00462"/>
    </source>
</evidence>
<dbReference type="eggNOG" id="KOG0911">
    <property type="taxonomic scope" value="Eukaryota"/>
</dbReference>
<dbReference type="EMBL" id="GL349449">
    <property type="protein sequence ID" value="KNC48057.1"/>
    <property type="molecule type" value="Genomic_DNA"/>
</dbReference>
<dbReference type="AlphaFoldDB" id="A0A0L0D6Q3"/>
<dbReference type="InterPro" id="IPR036249">
    <property type="entry name" value="Thioredoxin-like_sf"/>
</dbReference>
<evidence type="ECO:0000313" key="3">
    <source>
        <dbReference type="Proteomes" id="UP000054408"/>
    </source>
</evidence>
<dbReference type="GO" id="GO:0005829">
    <property type="term" value="C:cytosol"/>
    <property type="evidence" value="ECO:0007669"/>
    <property type="project" value="TreeGrafter"/>
</dbReference>
<reference evidence="2 3" key="1">
    <citation type="submission" date="2010-05" db="EMBL/GenBank/DDBJ databases">
        <title>The Genome Sequence of Thecamonas trahens ATCC 50062.</title>
        <authorList>
            <consortium name="The Broad Institute Genome Sequencing Platform"/>
            <person name="Russ C."/>
            <person name="Cuomo C."/>
            <person name="Shea T."/>
            <person name="Young S.K."/>
            <person name="Zeng Q."/>
            <person name="Koehrsen M."/>
            <person name="Haas B."/>
            <person name="Borodovsky M."/>
            <person name="Guigo R."/>
            <person name="Alvarado L."/>
            <person name="Berlin A."/>
            <person name="Bochicchio J."/>
            <person name="Borenstein D."/>
            <person name="Chapman S."/>
            <person name="Chen Z."/>
            <person name="Freedman E."/>
            <person name="Gellesch M."/>
            <person name="Goldberg J."/>
            <person name="Griggs A."/>
            <person name="Gujja S."/>
            <person name="Heilman E."/>
            <person name="Heiman D."/>
            <person name="Hepburn T."/>
            <person name="Howarth C."/>
            <person name="Jen D."/>
            <person name="Larson L."/>
            <person name="Mehta T."/>
            <person name="Park D."/>
            <person name="Pearson M."/>
            <person name="Roberts A."/>
            <person name="Saif S."/>
            <person name="Shenoy N."/>
            <person name="Sisk P."/>
            <person name="Stolte C."/>
            <person name="Sykes S."/>
            <person name="Thomson T."/>
            <person name="Walk T."/>
            <person name="White J."/>
            <person name="Yandava C."/>
            <person name="Burger G."/>
            <person name="Gray M.W."/>
            <person name="Holland P.W.H."/>
            <person name="King N."/>
            <person name="Lang F.B.F."/>
            <person name="Roger A.J."/>
            <person name="Ruiz-Trillo I."/>
            <person name="Lander E."/>
            <person name="Nusbaum C."/>
        </authorList>
    </citation>
    <scope>NUCLEOTIDE SEQUENCE [LARGE SCALE GENOMIC DNA]</scope>
    <source>
        <strain evidence="2 3">ATCC 50062</strain>
    </source>
</reference>
<feature type="domain" description="Glutaredoxin" evidence="1">
    <location>
        <begin position="305"/>
        <end position="368"/>
    </location>
</feature>
<dbReference type="InterPro" id="IPR011990">
    <property type="entry name" value="TPR-like_helical_dom_sf"/>
</dbReference>
<dbReference type="GeneID" id="25563841"/>
<sequence length="386" mass="38848">MSTNISEASSRAKELVSKNESQQAYQCLTDCLVAHNILVPDLTMELLTMTSSGAMERQHALDTFAAALVTARAAGDQVQEGMVLSGLGFSLLRSSGSDLELAVAALQRASDLAEEAGNAMGVAIVAPMLAEAKQLLAAGVTKSAAAAGGCCGGSSGGGCACAAAGGSGGGCGSADPAPPPYPGAEAVVDEAKAKADAASAVAKSLATHAVVVFADGLSSAVAIIADAHVHTVAPDSHEAAAVVELLPPGLGLADAVFVGGKPRSLESWSALSVDDAVAAVEAAELERQARIDGDIAAVIASAPRMLFMKGTPDRPRCKFSRKCVTALADAGIDYASFDILSSWDVRHRLKAYSGLATFPQFWVDGALVGGTEAVGSWITTSPAPAP</sequence>
<dbReference type="Proteomes" id="UP000054408">
    <property type="component" value="Unassembled WGS sequence"/>
</dbReference>
<name>A0A0L0D6Q3_THETB</name>
<dbReference type="RefSeq" id="XP_013759072.1">
    <property type="nucleotide sequence ID" value="XM_013903618.1"/>
</dbReference>
<accession>A0A0L0D6Q3</accession>
<dbReference type="GO" id="GO:0006879">
    <property type="term" value="P:intracellular iron ion homeostasis"/>
    <property type="evidence" value="ECO:0007669"/>
    <property type="project" value="TreeGrafter"/>
</dbReference>
<dbReference type="Gene3D" id="3.40.30.10">
    <property type="entry name" value="Glutaredoxin"/>
    <property type="match status" value="1"/>
</dbReference>
<dbReference type="InterPro" id="IPR002109">
    <property type="entry name" value="Glutaredoxin"/>
</dbReference>
<dbReference type="PANTHER" id="PTHR10293:SF73">
    <property type="entry name" value="GLUTAREDOXIN-3"/>
    <property type="match status" value="1"/>
</dbReference>
<dbReference type="GO" id="GO:0005634">
    <property type="term" value="C:nucleus"/>
    <property type="evidence" value="ECO:0007669"/>
    <property type="project" value="TreeGrafter"/>
</dbReference>
<gene>
    <name evidence="2" type="ORF">AMSG_04289</name>
</gene>
<dbReference type="InterPro" id="IPR004480">
    <property type="entry name" value="Monothiol_GRX-rel"/>
</dbReference>
<dbReference type="SUPFAM" id="SSF52833">
    <property type="entry name" value="Thioredoxin-like"/>
    <property type="match status" value="1"/>
</dbReference>
<dbReference type="OrthoDB" id="415696at2759"/>
<dbReference type="PROSITE" id="PS51354">
    <property type="entry name" value="GLUTAREDOXIN_2"/>
    <property type="match status" value="1"/>
</dbReference>
<dbReference type="Pfam" id="PF00462">
    <property type="entry name" value="Glutaredoxin"/>
    <property type="match status" value="1"/>
</dbReference>
<dbReference type="Gene3D" id="1.25.40.10">
    <property type="entry name" value="Tetratricopeptide repeat domain"/>
    <property type="match status" value="1"/>
</dbReference>
<dbReference type="PANTHER" id="PTHR10293">
    <property type="entry name" value="GLUTAREDOXIN FAMILY MEMBER"/>
    <property type="match status" value="1"/>
</dbReference>
<protein>
    <recommendedName>
        <fullName evidence="1">Glutaredoxin domain-containing protein</fullName>
    </recommendedName>
</protein>
<proteinExistence type="predicted"/>
<organism evidence="2 3">
    <name type="scientific">Thecamonas trahens ATCC 50062</name>
    <dbReference type="NCBI Taxonomy" id="461836"/>
    <lineage>
        <taxon>Eukaryota</taxon>
        <taxon>Apusozoa</taxon>
        <taxon>Apusomonadida</taxon>
        <taxon>Apusomonadidae</taxon>
        <taxon>Thecamonas</taxon>
    </lineage>
</organism>